<accession>A0A1J5P7Q6</accession>
<protein>
    <submittedName>
        <fullName evidence="1">MORN repeat variant</fullName>
    </submittedName>
</protein>
<sequence length="210" mass="24529">MKANFVNGLKNGWRNYYYETGIVHSKMYFKNDTAEGIEYQYYENGSLNYRANLSKGKRYGDLYWYFKNGKLDSYAAFDVKEESFCLFEYDQTGKIIGMKGVVISYNIYSLNKKNYSTIVLNDDGYHRDIKYSNIKDLYITVATPPNVDVIVNADINNIHFKNLSIHDNSIKIPNVFMDKGPYKIFIDANMKDKSGKLIKGMKMRRIIHKE</sequence>
<dbReference type="Pfam" id="PF07661">
    <property type="entry name" value="MORN_2"/>
    <property type="match status" value="2"/>
</dbReference>
<reference evidence="1" key="1">
    <citation type="submission" date="2016-10" db="EMBL/GenBank/DDBJ databases">
        <title>Sequence of Gallionella enrichment culture.</title>
        <authorList>
            <person name="Poehlein A."/>
            <person name="Muehling M."/>
            <person name="Daniel R."/>
        </authorList>
    </citation>
    <scope>NUCLEOTIDE SEQUENCE</scope>
</reference>
<dbReference type="AlphaFoldDB" id="A0A1J5P7Q6"/>
<dbReference type="EMBL" id="MLJW01005816">
    <property type="protein sequence ID" value="OIQ67617.1"/>
    <property type="molecule type" value="Genomic_DNA"/>
</dbReference>
<dbReference type="Gene3D" id="3.90.930.1">
    <property type="match status" value="1"/>
</dbReference>
<organism evidence="1">
    <name type="scientific">mine drainage metagenome</name>
    <dbReference type="NCBI Taxonomy" id="410659"/>
    <lineage>
        <taxon>unclassified sequences</taxon>
        <taxon>metagenomes</taxon>
        <taxon>ecological metagenomes</taxon>
    </lineage>
</organism>
<proteinExistence type="predicted"/>
<name>A0A1J5P7Q6_9ZZZZ</name>
<gene>
    <name evidence="1" type="ORF">GALL_508040</name>
</gene>
<evidence type="ECO:0000313" key="1">
    <source>
        <dbReference type="EMBL" id="OIQ67617.1"/>
    </source>
</evidence>
<dbReference type="SUPFAM" id="SSF82185">
    <property type="entry name" value="Histone H3 K4-specific methyltransferase SET7/9 N-terminal domain"/>
    <property type="match status" value="1"/>
</dbReference>
<dbReference type="InterPro" id="IPR011652">
    <property type="entry name" value="MORN_2"/>
</dbReference>
<comment type="caution">
    <text evidence="1">The sequence shown here is derived from an EMBL/GenBank/DDBJ whole genome shotgun (WGS) entry which is preliminary data.</text>
</comment>